<accession>A0A2H0VIH0</accession>
<dbReference type="AlphaFoldDB" id="A0A2H0VIH0"/>
<dbReference type="Proteomes" id="UP000230796">
    <property type="component" value="Unassembled WGS sequence"/>
</dbReference>
<feature type="transmembrane region" description="Helical" evidence="1">
    <location>
        <begin position="55"/>
        <end position="78"/>
    </location>
</feature>
<dbReference type="EMBL" id="PFAF01000046">
    <property type="protein sequence ID" value="PIR98904.1"/>
    <property type="molecule type" value="Genomic_DNA"/>
</dbReference>
<feature type="transmembrane region" description="Helical" evidence="1">
    <location>
        <begin position="99"/>
        <end position="118"/>
    </location>
</feature>
<protein>
    <submittedName>
        <fullName evidence="2">Uncharacterized protein</fullName>
    </submittedName>
</protein>
<keyword evidence="1" id="KW-0812">Transmembrane</keyword>
<evidence type="ECO:0000313" key="2">
    <source>
        <dbReference type="EMBL" id="PIR98904.1"/>
    </source>
</evidence>
<feature type="transmembrane region" description="Helical" evidence="1">
    <location>
        <begin position="21"/>
        <end position="43"/>
    </location>
</feature>
<evidence type="ECO:0000256" key="1">
    <source>
        <dbReference type="SAM" id="Phobius"/>
    </source>
</evidence>
<evidence type="ECO:0000313" key="3">
    <source>
        <dbReference type="Proteomes" id="UP000230796"/>
    </source>
</evidence>
<keyword evidence="1" id="KW-1133">Transmembrane helix</keyword>
<name>A0A2H0VIH0_9BACT</name>
<proteinExistence type="predicted"/>
<sequence length="124" mass="13878">MLKDKAVHRLEFGIQVWEDRVMKGFLPALEIIGYISLFTVFIVSANKVMSGPDPVWAPLVFLTIFCFSVMACGIIVFYKPYMLFIDKRGKEAGQLVLGTAKWLGIFVVIIVGVVVLMSRSNFGL</sequence>
<gene>
    <name evidence="2" type="ORF">COT87_02435</name>
</gene>
<organism evidence="2 3">
    <name type="scientific">Candidatus Collierbacteria bacterium CG10_big_fil_rev_8_21_14_0_10_44_9</name>
    <dbReference type="NCBI Taxonomy" id="1974535"/>
    <lineage>
        <taxon>Bacteria</taxon>
        <taxon>Candidatus Collieribacteriota</taxon>
    </lineage>
</organism>
<keyword evidence="1" id="KW-0472">Membrane</keyword>
<reference evidence="3" key="1">
    <citation type="submission" date="2017-09" db="EMBL/GenBank/DDBJ databases">
        <title>Depth-based differentiation of microbial function through sediment-hosted aquifers and enrichment of novel symbionts in the deep terrestrial subsurface.</title>
        <authorList>
            <person name="Probst A.J."/>
            <person name="Ladd B."/>
            <person name="Jarett J.K."/>
            <person name="Geller-Mcgrath D.E."/>
            <person name="Sieber C.M.K."/>
            <person name="Emerson J.B."/>
            <person name="Anantharaman K."/>
            <person name="Thomas B.C."/>
            <person name="Malmstrom R."/>
            <person name="Stieglmeier M."/>
            <person name="Klingl A."/>
            <person name="Woyke T."/>
            <person name="Ryan C.M."/>
            <person name="Banfield J.F."/>
        </authorList>
    </citation>
    <scope>NUCLEOTIDE SEQUENCE [LARGE SCALE GENOMIC DNA]</scope>
</reference>
<comment type="caution">
    <text evidence="2">The sequence shown here is derived from an EMBL/GenBank/DDBJ whole genome shotgun (WGS) entry which is preliminary data.</text>
</comment>